<evidence type="ECO:0000256" key="1">
    <source>
        <dbReference type="ARBA" id="ARBA00009013"/>
    </source>
</evidence>
<feature type="domain" description="STAS" evidence="3">
    <location>
        <begin position="18"/>
        <end position="125"/>
    </location>
</feature>
<dbReference type="PROSITE" id="PS50801">
    <property type="entry name" value="STAS"/>
    <property type="match status" value="1"/>
</dbReference>
<dbReference type="RefSeq" id="WP_205377947.1">
    <property type="nucleotide sequence ID" value="NZ_JAFEJA010000002.1"/>
</dbReference>
<evidence type="ECO:0000256" key="2">
    <source>
        <dbReference type="RuleBase" id="RU003749"/>
    </source>
</evidence>
<protein>
    <recommendedName>
        <fullName evidence="2">Anti-sigma factor antagonist</fullName>
    </recommendedName>
</protein>
<dbReference type="Pfam" id="PF01740">
    <property type="entry name" value="STAS"/>
    <property type="match status" value="1"/>
</dbReference>
<sequence length="125" mass="13364">MAEEDGTRSEQPGYYDRLQVSTEAIDGVRVVTPAGEIDHHNVQPLSDALQSPQGRAIRTVVDLRRVTFMDSTGINTLLAAYQSHRASGGSLHIAAPSSVVIRLLSMVGIDQVIPCHDTLDSALGA</sequence>
<dbReference type="Gene3D" id="3.30.750.24">
    <property type="entry name" value="STAS domain"/>
    <property type="match status" value="1"/>
</dbReference>
<dbReference type="InterPro" id="IPR036513">
    <property type="entry name" value="STAS_dom_sf"/>
</dbReference>
<comment type="caution">
    <text evidence="4">The sequence shown here is derived from an EMBL/GenBank/DDBJ whole genome shotgun (WGS) entry which is preliminary data.</text>
</comment>
<proteinExistence type="inferred from homology"/>
<organism evidence="4 5">
    <name type="scientific">Streptomyces zhihengii</name>
    <dbReference type="NCBI Taxonomy" id="1818004"/>
    <lineage>
        <taxon>Bacteria</taxon>
        <taxon>Bacillati</taxon>
        <taxon>Actinomycetota</taxon>
        <taxon>Actinomycetes</taxon>
        <taxon>Kitasatosporales</taxon>
        <taxon>Streptomycetaceae</taxon>
        <taxon>Streptomyces</taxon>
    </lineage>
</organism>
<dbReference type="SUPFAM" id="SSF52091">
    <property type="entry name" value="SpoIIaa-like"/>
    <property type="match status" value="1"/>
</dbReference>
<keyword evidence="5" id="KW-1185">Reference proteome</keyword>
<name>A0ABS2V4C8_9ACTN</name>
<dbReference type="EMBL" id="JAFEJA010000002">
    <property type="protein sequence ID" value="MBM9623880.1"/>
    <property type="molecule type" value="Genomic_DNA"/>
</dbReference>
<dbReference type="CDD" id="cd07043">
    <property type="entry name" value="STAS_anti-anti-sigma_factors"/>
    <property type="match status" value="1"/>
</dbReference>
<dbReference type="InterPro" id="IPR003658">
    <property type="entry name" value="Anti-sigma_ant"/>
</dbReference>
<evidence type="ECO:0000313" key="5">
    <source>
        <dbReference type="Proteomes" id="UP000664109"/>
    </source>
</evidence>
<accession>A0ABS2V4C8</accession>
<dbReference type="NCBIfam" id="TIGR00377">
    <property type="entry name" value="ant_ant_sig"/>
    <property type="match status" value="1"/>
</dbReference>
<evidence type="ECO:0000259" key="3">
    <source>
        <dbReference type="PROSITE" id="PS50801"/>
    </source>
</evidence>
<dbReference type="InterPro" id="IPR002645">
    <property type="entry name" value="STAS_dom"/>
</dbReference>
<dbReference type="PANTHER" id="PTHR33495:SF2">
    <property type="entry name" value="ANTI-SIGMA FACTOR ANTAGONIST TM_1081-RELATED"/>
    <property type="match status" value="1"/>
</dbReference>
<dbReference type="PANTHER" id="PTHR33495">
    <property type="entry name" value="ANTI-SIGMA FACTOR ANTAGONIST TM_1081-RELATED-RELATED"/>
    <property type="match status" value="1"/>
</dbReference>
<dbReference type="Proteomes" id="UP000664109">
    <property type="component" value="Unassembled WGS sequence"/>
</dbReference>
<comment type="similarity">
    <text evidence="1 2">Belongs to the anti-sigma-factor antagonist family.</text>
</comment>
<evidence type="ECO:0000313" key="4">
    <source>
        <dbReference type="EMBL" id="MBM9623880.1"/>
    </source>
</evidence>
<reference evidence="4 5" key="1">
    <citation type="journal article" date="2016" name="Arch. Microbiol.">
        <title>Streptomyces zhihengii sp. nov., isolated from rhizospheric soil of Psammosilene tunicoides.</title>
        <authorList>
            <person name="Huang M.J."/>
            <person name="Fei J.J."/>
            <person name="Salam N."/>
            <person name="Kim C.J."/>
            <person name="Hozzein W.N."/>
            <person name="Xiao M."/>
            <person name="Huang H.Q."/>
            <person name="Li W.J."/>
        </authorList>
    </citation>
    <scope>NUCLEOTIDE SEQUENCE [LARGE SCALE GENOMIC DNA]</scope>
    <source>
        <strain evidence="4 5">YIM T102</strain>
    </source>
</reference>
<gene>
    <name evidence="4" type="ORF">JE024_35430</name>
</gene>